<feature type="compositionally biased region" description="Low complexity" evidence="1">
    <location>
        <begin position="473"/>
        <end position="484"/>
    </location>
</feature>
<dbReference type="Gene3D" id="3.30.750.140">
    <property type="match status" value="1"/>
</dbReference>
<feature type="region of interest" description="Disordered" evidence="1">
    <location>
        <begin position="1"/>
        <end position="304"/>
    </location>
</feature>
<keyword evidence="3" id="KW-0966">Cell projection</keyword>
<dbReference type="Proteomes" id="UP000319976">
    <property type="component" value="Chromosome"/>
</dbReference>
<feature type="compositionally biased region" description="Acidic residues" evidence="1">
    <location>
        <begin position="115"/>
        <end position="127"/>
    </location>
</feature>
<keyword evidence="4" id="KW-1185">Reference proteome</keyword>
<keyword evidence="3" id="KW-0969">Cilium</keyword>
<reference evidence="3 4" key="1">
    <citation type="submission" date="2019-02" db="EMBL/GenBank/DDBJ databases">
        <title>Deep-cultivation of Planctomycetes and their phenomic and genomic characterization uncovers novel biology.</title>
        <authorList>
            <person name="Wiegand S."/>
            <person name="Jogler M."/>
            <person name="Boedeker C."/>
            <person name="Pinto D."/>
            <person name="Vollmers J."/>
            <person name="Rivas-Marin E."/>
            <person name="Kohn T."/>
            <person name="Peeters S.H."/>
            <person name="Heuer A."/>
            <person name="Rast P."/>
            <person name="Oberbeckmann S."/>
            <person name="Bunk B."/>
            <person name="Jeske O."/>
            <person name="Meyerdierks A."/>
            <person name="Storesund J.E."/>
            <person name="Kallscheuer N."/>
            <person name="Luecker S."/>
            <person name="Lage O.M."/>
            <person name="Pohl T."/>
            <person name="Merkel B.J."/>
            <person name="Hornburger P."/>
            <person name="Mueller R.-W."/>
            <person name="Bruemmer F."/>
            <person name="Labrenz M."/>
            <person name="Spormann A.M."/>
            <person name="Op den Camp H."/>
            <person name="Overmann J."/>
            <person name="Amann R."/>
            <person name="Jetten M.S.M."/>
            <person name="Mascher T."/>
            <person name="Medema M.H."/>
            <person name="Devos D.P."/>
            <person name="Kaster A.-K."/>
            <person name="Ovreas L."/>
            <person name="Rohde M."/>
            <person name="Galperin M.Y."/>
            <person name="Jogler C."/>
        </authorList>
    </citation>
    <scope>NUCLEOTIDE SEQUENCE [LARGE SCALE GENOMIC DNA]</scope>
    <source>
        <strain evidence="3 4">V22</strain>
    </source>
</reference>
<feature type="compositionally biased region" description="Basic and acidic residues" evidence="1">
    <location>
        <begin position="462"/>
        <end position="472"/>
    </location>
</feature>
<gene>
    <name evidence="3" type="ORF">V22_29040</name>
</gene>
<keyword evidence="3" id="KW-0282">Flagellum</keyword>
<evidence type="ECO:0000313" key="4">
    <source>
        <dbReference type="Proteomes" id="UP000319976"/>
    </source>
</evidence>
<organism evidence="3 4">
    <name type="scientific">Calycomorphotria hydatis</name>
    <dbReference type="NCBI Taxonomy" id="2528027"/>
    <lineage>
        <taxon>Bacteria</taxon>
        <taxon>Pseudomonadati</taxon>
        <taxon>Planctomycetota</taxon>
        <taxon>Planctomycetia</taxon>
        <taxon>Planctomycetales</taxon>
        <taxon>Planctomycetaceae</taxon>
        <taxon>Calycomorphotria</taxon>
    </lineage>
</organism>
<feature type="compositionally biased region" description="Polar residues" evidence="1">
    <location>
        <begin position="105"/>
        <end position="114"/>
    </location>
</feature>
<feature type="compositionally biased region" description="Acidic residues" evidence="1">
    <location>
        <begin position="80"/>
        <end position="97"/>
    </location>
</feature>
<dbReference type="CDD" id="cd17470">
    <property type="entry name" value="T3SS_Flik_C"/>
    <property type="match status" value="1"/>
</dbReference>
<protein>
    <submittedName>
        <fullName evidence="3">Flagellar hook-length control protein FliK</fullName>
    </submittedName>
</protein>
<feature type="compositionally biased region" description="Polar residues" evidence="1">
    <location>
        <begin position="257"/>
        <end position="269"/>
    </location>
</feature>
<evidence type="ECO:0000256" key="1">
    <source>
        <dbReference type="SAM" id="MobiDB-lite"/>
    </source>
</evidence>
<name>A0A517TBA9_9PLAN</name>
<dbReference type="AlphaFoldDB" id="A0A517TBA9"/>
<dbReference type="Pfam" id="PF02120">
    <property type="entry name" value="Flg_hook"/>
    <property type="match status" value="1"/>
</dbReference>
<dbReference type="RefSeq" id="WP_197439622.1">
    <property type="nucleotide sequence ID" value="NZ_CP036316.1"/>
</dbReference>
<feature type="compositionally biased region" description="Low complexity" evidence="1">
    <location>
        <begin position="186"/>
        <end position="196"/>
    </location>
</feature>
<evidence type="ECO:0000259" key="2">
    <source>
        <dbReference type="Pfam" id="PF02120"/>
    </source>
</evidence>
<proteinExistence type="predicted"/>
<dbReference type="KEGG" id="chya:V22_29040"/>
<accession>A0A517TBA9</accession>
<feature type="compositionally biased region" description="Basic and acidic residues" evidence="1">
    <location>
        <begin position="486"/>
        <end position="507"/>
    </location>
</feature>
<feature type="region of interest" description="Disordered" evidence="1">
    <location>
        <begin position="452"/>
        <end position="528"/>
    </location>
</feature>
<sequence length="528" mass="57240">MTYTAFRAHPLDIRSSTTAPNFRPDAAQIPPVSDERSDIEATQRTEFRDRLRERTDRADQVSKDKPVSSSNQSESKPVEDVESQDEQLETAEIEESSSEPAPRNEATNSPPSDEQVTEESESTDGDIEFQRLNGETDTEIVDGISEAAGDENNPSLNDVEVGSTSEKGPAHPPQGLIEHSKRGEAVHQQQGESQQSNEEKEAQLSNLPRRLSAPPEGFVQSQQDDTPVDGLTDSSEDPFLLPIVPDDSATAADFEETSLQSVNDPSQLGSDVAALANAVLQEQEGKTGEDTAQESGDEDAQRGVITLAEHGQFLQESQVSVETPGKTEAKPDAIEIIAVDATAVSKDTPDGKVEIHSGEVTVNGQRVDAEAVVKKAGDAVLQSARNGRSIRFRLSPPELGVLKIEIARGDQGVQVRLQVESAGAQKVLNDNLSQLRESLTQQGMNVERIELTRSESSSEQQAHQERGQHEDNGSGFQQQQDSSGKTSEEEQQQHEESQTDKSGIKDESESEATAVGSRIEADEVDFQV</sequence>
<feature type="compositionally biased region" description="Polar residues" evidence="1">
    <location>
        <begin position="152"/>
        <end position="166"/>
    </location>
</feature>
<dbReference type="InterPro" id="IPR038610">
    <property type="entry name" value="FliK-like_C_sf"/>
</dbReference>
<evidence type="ECO:0000313" key="3">
    <source>
        <dbReference type="EMBL" id="QDT65645.1"/>
    </source>
</evidence>
<dbReference type="InterPro" id="IPR021136">
    <property type="entry name" value="Flagellar_hook_control-like_C"/>
</dbReference>
<feature type="compositionally biased region" description="Basic and acidic residues" evidence="1">
    <location>
        <begin position="33"/>
        <end position="66"/>
    </location>
</feature>
<dbReference type="EMBL" id="CP036316">
    <property type="protein sequence ID" value="QDT65645.1"/>
    <property type="molecule type" value="Genomic_DNA"/>
</dbReference>
<feature type="domain" description="Flagellar hook-length control protein-like C-terminal" evidence="2">
    <location>
        <begin position="382"/>
        <end position="457"/>
    </location>
</feature>